<dbReference type="RefSeq" id="WP_102067690.1">
    <property type="nucleotide sequence ID" value="NZ_PKQE01000010.1"/>
</dbReference>
<comment type="caution">
    <text evidence="2">The sequence shown here is derived from an EMBL/GenBank/DDBJ whole genome shotgun (WGS) entry which is preliminary data.</text>
</comment>
<dbReference type="OrthoDB" id="6369218at2"/>
<keyword evidence="1" id="KW-0812">Transmembrane</keyword>
<organism evidence="2 3">
    <name type="scientific">Ralstonia pickettii</name>
    <name type="common">Burkholderia pickettii</name>
    <dbReference type="NCBI Taxonomy" id="329"/>
    <lineage>
        <taxon>Bacteria</taxon>
        <taxon>Pseudomonadati</taxon>
        <taxon>Pseudomonadota</taxon>
        <taxon>Betaproteobacteria</taxon>
        <taxon>Burkholderiales</taxon>
        <taxon>Burkholderiaceae</taxon>
        <taxon>Ralstonia</taxon>
    </lineage>
</organism>
<feature type="transmembrane region" description="Helical" evidence="1">
    <location>
        <begin position="69"/>
        <end position="87"/>
    </location>
</feature>
<gene>
    <name evidence="2" type="ORF">C0Q88_25680</name>
</gene>
<keyword evidence="1" id="KW-0472">Membrane</keyword>
<dbReference type="AlphaFoldDB" id="A0A2N4TJA6"/>
<evidence type="ECO:0000256" key="1">
    <source>
        <dbReference type="SAM" id="Phobius"/>
    </source>
</evidence>
<name>A0A2N4TJA6_RALPI</name>
<accession>A0A2N4TJA6</accession>
<dbReference type="EMBL" id="PKQE01000010">
    <property type="protein sequence ID" value="PLC39797.1"/>
    <property type="molecule type" value="Genomic_DNA"/>
</dbReference>
<reference evidence="2 3" key="1">
    <citation type="submission" date="2017-12" db="EMBL/GenBank/DDBJ databases">
        <title>Draft genome sequence of Ralstonia pickettii 52.</title>
        <authorList>
            <person name="Zheng B."/>
        </authorList>
    </citation>
    <scope>NUCLEOTIDE SEQUENCE [LARGE SCALE GENOMIC DNA]</scope>
    <source>
        <strain evidence="2 3">52</strain>
    </source>
</reference>
<evidence type="ECO:0000313" key="3">
    <source>
        <dbReference type="Proteomes" id="UP000234456"/>
    </source>
</evidence>
<evidence type="ECO:0008006" key="4">
    <source>
        <dbReference type="Google" id="ProtNLM"/>
    </source>
</evidence>
<keyword evidence="1" id="KW-1133">Transmembrane helix</keyword>
<sequence>MSLIVAARFDTFERAEDAARALFAQRFSEDDVNVFFVNPSGQHAAFPIGGDRNADPGAVRAHAGAGKGMAIGAAVGAVAGVVVLIALHVAVLFSVVAAGVGAYIGSLAGAMIATRDASQPAQPPDATLRTRHSGVLLAVRVTPDREAEAARILAGAGGMDVEEAAGRWRNGEWVDFDPLSPAKLNPKVAQQAA</sequence>
<feature type="transmembrane region" description="Helical" evidence="1">
    <location>
        <begin position="93"/>
        <end position="113"/>
    </location>
</feature>
<dbReference type="Proteomes" id="UP000234456">
    <property type="component" value="Unassembled WGS sequence"/>
</dbReference>
<proteinExistence type="predicted"/>
<protein>
    <recommendedName>
        <fullName evidence="4">Glycine zipper domain-containing protein</fullName>
    </recommendedName>
</protein>
<evidence type="ECO:0000313" key="2">
    <source>
        <dbReference type="EMBL" id="PLC39797.1"/>
    </source>
</evidence>